<protein>
    <recommendedName>
        <fullName evidence="4">DUF4845 domain-containing protein</fullName>
    </recommendedName>
</protein>
<keyword evidence="3" id="KW-1185">Reference proteome</keyword>
<reference evidence="2 3" key="1">
    <citation type="submission" date="2019-05" db="EMBL/GenBank/DDBJ databases">
        <title>Arcobacter sp. nov., isolated from sea sediment.</title>
        <authorList>
            <person name="Kim W."/>
        </authorList>
    </citation>
    <scope>NUCLEOTIDE SEQUENCE [LARGE SCALE GENOMIC DNA]</scope>
    <source>
        <strain evidence="2 3">CAU 1517</strain>
    </source>
</reference>
<name>A0A5R8Y527_9BACT</name>
<accession>A0A5R8Y527</accession>
<keyword evidence="1" id="KW-0812">Transmembrane</keyword>
<evidence type="ECO:0000256" key="1">
    <source>
        <dbReference type="SAM" id="Phobius"/>
    </source>
</evidence>
<sequence length="111" mass="13142">MIKSFTLFSTIILIFIFSIISINLYELKSINSLNIQNQYKYIQAKNHLSFLEKYINTLDNFESLDKIQIENTKFNIIALLKKISENKYEIEMSVKAIDFNVRVHKSIFIIK</sequence>
<dbReference type="OrthoDB" id="5349312at2"/>
<gene>
    <name evidence="2" type="ORF">FDK22_02405</name>
</gene>
<dbReference type="AlphaFoldDB" id="A0A5R8Y527"/>
<keyword evidence="1" id="KW-1133">Transmembrane helix</keyword>
<evidence type="ECO:0000313" key="2">
    <source>
        <dbReference type="EMBL" id="TLP40890.1"/>
    </source>
</evidence>
<dbReference type="EMBL" id="VANU01000001">
    <property type="protein sequence ID" value="TLP40890.1"/>
    <property type="molecule type" value="Genomic_DNA"/>
</dbReference>
<evidence type="ECO:0008006" key="4">
    <source>
        <dbReference type="Google" id="ProtNLM"/>
    </source>
</evidence>
<proteinExistence type="predicted"/>
<dbReference type="RefSeq" id="WP_138151292.1">
    <property type="nucleotide sequence ID" value="NZ_CBDDKQ010000002.1"/>
</dbReference>
<evidence type="ECO:0000313" key="3">
    <source>
        <dbReference type="Proteomes" id="UP000308901"/>
    </source>
</evidence>
<feature type="transmembrane region" description="Helical" evidence="1">
    <location>
        <begin position="6"/>
        <end position="25"/>
    </location>
</feature>
<comment type="caution">
    <text evidence="2">The sequence shown here is derived from an EMBL/GenBank/DDBJ whole genome shotgun (WGS) entry which is preliminary data.</text>
</comment>
<keyword evidence="1" id="KW-0472">Membrane</keyword>
<dbReference type="Proteomes" id="UP000308901">
    <property type="component" value="Unassembled WGS sequence"/>
</dbReference>
<organism evidence="2 3">
    <name type="scientific">Arcobacter arenosus</name>
    <dbReference type="NCBI Taxonomy" id="2576037"/>
    <lineage>
        <taxon>Bacteria</taxon>
        <taxon>Pseudomonadati</taxon>
        <taxon>Campylobacterota</taxon>
        <taxon>Epsilonproteobacteria</taxon>
        <taxon>Campylobacterales</taxon>
        <taxon>Arcobacteraceae</taxon>
        <taxon>Arcobacter</taxon>
    </lineage>
</organism>